<dbReference type="Pfam" id="PF06676">
    <property type="entry name" value="DUF1178"/>
    <property type="match status" value="1"/>
</dbReference>
<proteinExistence type="predicted"/>
<protein>
    <recommendedName>
        <fullName evidence="2">DUF1178 family protein</fullName>
    </recommendedName>
</protein>
<sequence length="109" mass="12986">MIECLQCGTKTIEKSIMSPNVLNNDEKGNNSKPYKQFKKIREDLLKMRKFVEKNFEYVGKDFPREVRNIYYDKRKNKNIYGNATSEETEELKEEGIELTSIPWIDKRDN</sequence>
<name>E7C9V8_9PROT</name>
<reference evidence="1" key="1">
    <citation type="submission" date="2010-01" db="EMBL/GenBank/DDBJ databases">
        <title>Genome fragments of uncultured bacteria from the North Pacific Subtropical Gyre.</title>
        <authorList>
            <person name="Pham V.D."/>
            <person name="DeLong E.F."/>
        </authorList>
    </citation>
    <scope>NUCLEOTIDE SEQUENCE</scope>
</reference>
<dbReference type="EMBL" id="GU574702">
    <property type="protein sequence ID" value="ADH42942.1"/>
    <property type="molecule type" value="Genomic_DNA"/>
</dbReference>
<dbReference type="InterPro" id="IPR009562">
    <property type="entry name" value="DUF1178"/>
</dbReference>
<evidence type="ECO:0000313" key="1">
    <source>
        <dbReference type="EMBL" id="ADH42942.1"/>
    </source>
</evidence>
<evidence type="ECO:0008006" key="2">
    <source>
        <dbReference type="Google" id="ProtNLM"/>
    </source>
</evidence>
<accession>E7C9V8</accession>
<dbReference type="AlphaFoldDB" id="E7C9V8"/>
<organism evidence="1">
    <name type="scientific">uncultured SAR11 cluster alpha proteobacterium H17925_23J24</name>
    <dbReference type="NCBI Taxonomy" id="715036"/>
    <lineage>
        <taxon>Bacteria</taxon>
        <taxon>Pseudomonadati</taxon>
        <taxon>Pseudomonadota</taxon>
        <taxon>Alphaproteobacteria</taxon>
        <taxon>Candidatus Pelagibacterales</taxon>
        <taxon>environmental samples</taxon>
    </lineage>
</organism>